<accession>A0A7W5BAL3</accession>
<evidence type="ECO:0000313" key="3">
    <source>
        <dbReference type="Proteomes" id="UP000541535"/>
    </source>
</evidence>
<dbReference type="PANTHER" id="PTHR40688">
    <property type="match status" value="1"/>
</dbReference>
<dbReference type="Pfam" id="PF01402">
    <property type="entry name" value="RHH_1"/>
    <property type="match status" value="1"/>
</dbReference>
<dbReference type="InterPro" id="IPR002145">
    <property type="entry name" value="CopG"/>
</dbReference>
<dbReference type="InterPro" id="IPR013321">
    <property type="entry name" value="Arc_rbn_hlx_hlx"/>
</dbReference>
<dbReference type="RefSeq" id="WP_183441460.1">
    <property type="nucleotide sequence ID" value="NZ_JACHXD010000006.1"/>
</dbReference>
<comment type="caution">
    <text evidence="2">The sequence shown here is derived from an EMBL/GenBank/DDBJ whole genome shotgun (WGS) entry which is preliminary data.</text>
</comment>
<sequence>MSNNDILLSETVPQDLINKVDQIAARLEKPRNQIIREALADWLAQEDHRFQLTKEALDDVDAGRVVDHQAIEAWAASLETDSPLLPSHK</sequence>
<reference evidence="2 3" key="1">
    <citation type="submission" date="2020-08" db="EMBL/GenBank/DDBJ databases">
        <title>Genomic Encyclopedia of Type Strains, Phase III (KMG-III): the genomes of soil and plant-associated and newly described type strains.</title>
        <authorList>
            <person name="Whitman W."/>
        </authorList>
    </citation>
    <scope>NUCLEOTIDE SEQUENCE [LARGE SCALE GENOMIC DNA]</scope>
    <source>
        <strain evidence="2 3">CECT 8897</strain>
    </source>
</reference>
<evidence type="ECO:0000313" key="2">
    <source>
        <dbReference type="EMBL" id="MBB3119652.1"/>
    </source>
</evidence>
<protein>
    <submittedName>
        <fullName evidence="2">Putative transcriptional regulator</fullName>
    </submittedName>
</protein>
<dbReference type="Gene3D" id="1.10.1220.10">
    <property type="entry name" value="Met repressor-like"/>
    <property type="match status" value="1"/>
</dbReference>
<name>A0A7W5BAL3_9BURK</name>
<gene>
    <name evidence="2" type="ORF">FHS03_002704</name>
</gene>
<dbReference type="CDD" id="cd22233">
    <property type="entry name" value="RHH_CopAso-like"/>
    <property type="match status" value="1"/>
</dbReference>
<dbReference type="EMBL" id="JACHXD010000006">
    <property type="protein sequence ID" value="MBB3119652.1"/>
    <property type="molecule type" value="Genomic_DNA"/>
</dbReference>
<dbReference type="PANTHER" id="PTHR40688:SF2">
    <property type="entry name" value="RIBBON-HELIX-HELIX PROTEIN COPG DOMAIN-CONTAINING PROTEIN"/>
    <property type="match status" value="1"/>
</dbReference>
<evidence type="ECO:0000259" key="1">
    <source>
        <dbReference type="Pfam" id="PF01402"/>
    </source>
</evidence>
<proteinExistence type="predicted"/>
<keyword evidence="3" id="KW-1185">Reference proteome</keyword>
<feature type="domain" description="Ribbon-helix-helix protein CopG" evidence="1">
    <location>
        <begin position="11"/>
        <end position="46"/>
    </location>
</feature>
<organism evidence="2 3">
    <name type="scientific">Pseudoduganella violacea</name>
    <dbReference type="NCBI Taxonomy" id="1715466"/>
    <lineage>
        <taxon>Bacteria</taxon>
        <taxon>Pseudomonadati</taxon>
        <taxon>Pseudomonadota</taxon>
        <taxon>Betaproteobacteria</taxon>
        <taxon>Burkholderiales</taxon>
        <taxon>Oxalobacteraceae</taxon>
        <taxon>Telluria group</taxon>
        <taxon>Pseudoduganella</taxon>
    </lineage>
</organism>
<dbReference type="InterPro" id="IPR052991">
    <property type="entry name" value="Non-func_TypeII_TA_Antitoxin"/>
</dbReference>
<dbReference type="AlphaFoldDB" id="A0A7W5BAL3"/>
<dbReference type="Proteomes" id="UP000541535">
    <property type="component" value="Unassembled WGS sequence"/>
</dbReference>
<dbReference type="SUPFAM" id="SSF47598">
    <property type="entry name" value="Ribbon-helix-helix"/>
    <property type="match status" value="1"/>
</dbReference>
<dbReference type="GO" id="GO:0006355">
    <property type="term" value="P:regulation of DNA-templated transcription"/>
    <property type="evidence" value="ECO:0007669"/>
    <property type="project" value="InterPro"/>
</dbReference>
<dbReference type="InterPro" id="IPR010985">
    <property type="entry name" value="Ribbon_hlx_hlx"/>
</dbReference>